<evidence type="ECO:0000313" key="4">
    <source>
        <dbReference type="Proteomes" id="UP000749293"/>
    </source>
</evidence>
<dbReference type="Proteomes" id="UP000749293">
    <property type="component" value="Unassembled WGS sequence"/>
</dbReference>
<proteinExistence type="predicted"/>
<dbReference type="AlphaFoldDB" id="A0A9P4Z0N4"/>
<comment type="caution">
    <text evidence="3">The sequence shown here is derived from an EMBL/GenBank/DDBJ whole genome shotgun (WGS) entry which is preliminary data.</text>
</comment>
<sequence length="227" mass="24103">MLLVKTRRERKGAKGKMAKHTTFSTTTPLPSDIDRDTVLSFLHNHAGMIDLNPLVRSREKLDKPPPAAAAAEAAAAAAAAQTSAGEGGDGDCKATTAWYAVTDRVYYLPGGWPGGLSSGAVSYTCAFRDLPDGMETHCFAAMGVETRSRWSVASTGGGGGGAGDELRRSESQDSMLLDGDGSGRLHLREDVDVRSNLLLAGFIRRTIIKSHGALVDTLIERVRERSS</sequence>
<dbReference type="EMBL" id="JAANYQ010000001">
    <property type="protein sequence ID" value="KAF4126533.1"/>
    <property type="molecule type" value="Genomic_DNA"/>
</dbReference>
<dbReference type="OrthoDB" id="3246050at2759"/>
<name>A0A9P4Z0N4_9HYPO</name>
<keyword evidence="4" id="KW-1185">Reference proteome</keyword>
<dbReference type="RefSeq" id="XP_035325185.1">
    <property type="nucleotide sequence ID" value="XM_035462255.1"/>
</dbReference>
<organism evidence="3 4">
    <name type="scientific">Geosmithia morbida</name>
    <dbReference type="NCBI Taxonomy" id="1094350"/>
    <lineage>
        <taxon>Eukaryota</taxon>
        <taxon>Fungi</taxon>
        <taxon>Dikarya</taxon>
        <taxon>Ascomycota</taxon>
        <taxon>Pezizomycotina</taxon>
        <taxon>Sordariomycetes</taxon>
        <taxon>Hypocreomycetidae</taxon>
        <taxon>Hypocreales</taxon>
        <taxon>Bionectriaceae</taxon>
        <taxon>Geosmithia</taxon>
    </lineage>
</organism>
<reference evidence="3" key="1">
    <citation type="submission" date="2020-03" db="EMBL/GenBank/DDBJ databases">
        <title>Site-based positive gene gene selection in Geosmithia morbida across the United States reveals a broad range of putative effectors and factors for local host and environmental adapation.</title>
        <authorList>
            <person name="Onufrak A."/>
            <person name="Murdoch R.W."/>
            <person name="Gazis R."/>
            <person name="Huff M."/>
            <person name="Staton M."/>
            <person name="Klingeman W."/>
            <person name="Hadziabdic D."/>
        </authorList>
    </citation>
    <scope>NUCLEOTIDE SEQUENCE</scope>
    <source>
        <strain evidence="3">1262</strain>
    </source>
</reference>
<feature type="region of interest" description="Disordered" evidence="1">
    <location>
        <begin position="1"/>
        <end position="29"/>
    </location>
</feature>
<evidence type="ECO:0000256" key="1">
    <source>
        <dbReference type="SAM" id="MobiDB-lite"/>
    </source>
</evidence>
<dbReference type="GeneID" id="55966499"/>
<dbReference type="Pfam" id="PF23155">
    <property type="entry name" value="DUF7053"/>
    <property type="match status" value="1"/>
</dbReference>
<dbReference type="PANTHER" id="PTHR38117">
    <property type="entry name" value="NACHT AND WD40 DOMAIN PROTEIN"/>
    <property type="match status" value="1"/>
</dbReference>
<evidence type="ECO:0000259" key="2">
    <source>
        <dbReference type="Pfam" id="PF23155"/>
    </source>
</evidence>
<feature type="domain" description="DUF7053" evidence="2">
    <location>
        <begin position="19"/>
        <end position="223"/>
    </location>
</feature>
<dbReference type="PANTHER" id="PTHR38117:SF2">
    <property type="entry name" value="NACHT AND WD40 DOMAIN PROTEIN"/>
    <property type="match status" value="1"/>
</dbReference>
<accession>A0A9P4Z0N4</accession>
<gene>
    <name evidence="3" type="ORF">GMORB2_0269</name>
</gene>
<protein>
    <recommendedName>
        <fullName evidence="2">DUF7053 domain-containing protein</fullName>
    </recommendedName>
</protein>
<dbReference type="InterPro" id="IPR055481">
    <property type="entry name" value="DUF7053"/>
</dbReference>
<feature type="compositionally biased region" description="Basic residues" evidence="1">
    <location>
        <begin position="1"/>
        <end position="19"/>
    </location>
</feature>
<evidence type="ECO:0000313" key="3">
    <source>
        <dbReference type="EMBL" id="KAF4126533.1"/>
    </source>
</evidence>